<organism evidence="2">
    <name type="scientific">Prymnesium polylepis</name>
    <dbReference type="NCBI Taxonomy" id="72548"/>
    <lineage>
        <taxon>Eukaryota</taxon>
        <taxon>Haptista</taxon>
        <taxon>Haptophyta</taxon>
        <taxon>Prymnesiophyceae</taxon>
        <taxon>Prymnesiales</taxon>
        <taxon>Prymnesiaceae</taxon>
        <taxon>Prymnesium</taxon>
    </lineage>
</organism>
<evidence type="ECO:0000313" key="2">
    <source>
        <dbReference type="EMBL" id="CAE2244000.1"/>
    </source>
</evidence>
<name>A0A7S4IZ89_9EUKA</name>
<gene>
    <name evidence="2" type="ORF">CPOL0286_LOCUS13539</name>
</gene>
<dbReference type="GO" id="GO:0006418">
    <property type="term" value="P:tRNA aminoacylation for protein translation"/>
    <property type="evidence" value="ECO:0007669"/>
    <property type="project" value="InterPro"/>
</dbReference>
<dbReference type="GO" id="GO:0004812">
    <property type="term" value="F:aminoacyl-tRNA ligase activity"/>
    <property type="evidence" value="ECO:0007669"/>
    <property type="project" value="InterPro"/>
</dbReference>
<evidence type="ECO:0000256" key="1">
    <source>
        <dbReference type="SAM" id="MobiDB-lite"/>
    </source>
</evidence>
<proteinExistence type="predicted"/>
<protein>
    <submittedName>
        <fullName evidence="2">Uncharacterized protein</fullName>
    </submittedName>
</protein>
<dbReference type="InterPro" id="IPR009080">
    <property type="entry name" value="tRNAsynth_Ia_anticodon-bd"/>
</dbReference>
<dbReference type="GO" id="GO:0005524">
    <property type="term" value="F:ATP binding"/>
    <property type="evidence" value="ECO:0007669"/>
    <property type="project" value="InterPro"/>
</dbReference>
<sequence length="188" mass="21300">MLAARLAAKRARRYAEADDLLEQLGKLGVRVDDSLQLWRADGQEFAPTSWSRIEGDGDEGDEGDEGGVDEEAVEALISQRGEAKQAKDYETADELAATLREAHSVVLDDKRRRWRVVVEYGGYYRVGPKVDPFTTKQVGDMLERRSAHQAKKEYEEADRLHAELTEMGIVLDTRLKTWKRPAPKATRR</sequence>
<feature type="region of interest" description="Disordered" evidence="1">
    <location>
        <begin position="48"/>
        <end position="67"/>
    </location>
</feature>
<dbReference type="AlphaFoldDB" id="A0A7S4IZ89"/>
<dbReference type="Gene3D" id="1.20.120.1910">
    <property type="entry name" value="Cysteine-tRNA ligase, C-terminal anti-codon recognition domain"/>
    <property type="match status" value="2"/>
</dbReference>
<dbReference type="EMBL" id="HBKO01029776">
    <property type="protein sequence ID" value="CAE2244000.1"/>
    <property type="molecule type" value="Transcribed_RNA"/>
</dbReference>
<accession>A0A7S4IZ89</accession>
<feature type="compositionally biased region" description="Acidic residues" evidence="1">
    <location>
        <begin position="56"/>
        <end position="67"/>
    </location>
</feature>
<reference evidence="2" key="1">
    <citation type="submission" date="2021-01" db="EMBL/GenBank/DDBJ databases">
        <authorList>
            <person name="Corre E."/>
            <person name="Pelletier E."/>
            <person name="Niang G."/>
            <person name="Scheremetjew M."/>
            <person name="Finn R."/>
            <person name="Kale V."/>
            <person name="Holt S."/>
            <person name="Cochrane G."/>
            <person name="Meng A."/>
            <person name="Brown T."/>
            <person name="Cohen L."/>
        </authorList>
    </citation>
    <scope>NUCLEOTIDE SEQUENCE</scope>
    <source>
        <strain evidence="2">UIO037</strain>
    </source>
</reference>
<dbReference type="SUPFAM" id="SSF47323">
    <property type="entry name" value="Anticodon-binding domain of a subclass of class I aminoacyl-tRNA synthetases"/>
    <property type="match status" value="2"/>
</dbReference>